<sequence>MAATSIARSPVLRGLSMTQWFLQLWDSFLAFLGLARASKRKAVPQRPVQQPPAVRPQQPKPTVTSPVATIKEVYAGDAFDIKPSTQRNAREHMYREKKPGSGERIGPTDNQLKLIFSTRAALPVLAGAGSGKSTSLVNRFLLATNYLNVHLRHITVFTFTRKSRRDFIEKLVEESQFWPTPITLKEAEASVRTFHSKALQLFRAKRGRDVAVFEFLKDDVPAVTKSAEVVTAPSDVTPSSDDLLSEEENSANNVDSLMPGDLSRPQLRLLHDAYTVRFSQSGTFRDVVKELLKSSFLSPPIDKDDKDAIEAVRFEKNILRRDEQFSAYVEADWRQRGLWPLPGVRELKLPAERCALTVDNGQYVAHGYIPSVDTYVVLGVHSEIRDTMNGFGRTTPVKNFLASKNKQALLLAQCEQKIRYVTDEEDLTALKKQLHWAALPETNTAPKFKIRIPGERKLVPVFYALFTFGQFAENLSVDPRSLDQLPLLGTDSVEEQFGRACAEYYSSFYEALEARRVWTFNQIFRALADERDVLGEMDAADLSPVQHLLIDEFQDISPAIVKFVTAAQTSLWKKSGHAIQPTLIAVGDDWQSIYGWRGSSPKFFMDFHKYFRGAPKQALQLNQNFRSSANIIRAAEDALIDLRERMEDKLRGVAESQYKDLPTPVCQVTEFKSDDVVRVVRTLLRKKQNGERVFVLSRAKLDATAKAVRNAFRGVDESDLLVTTLHQSKGLEADYVVLLGEIRYVGRNVLRNSVYLKAELASSAHGRERAYDLAQQDEALRLAYVGITRAKQFCIWFAEPKSEGVFERLPRRSDYSTRASVADVASLAEQVASKESVPAQ</sequence>
<keyword evidence="3 9" id="KW-0347">Helicase</keyword>
<dbReference type="SUPFAM" id="SSF52540">
    <property type="entry name" value="P-loop containing nucleoside triphosphate hydrolases"/>
    <property type="match status" value="1"/>
</dbReference>
<evidence type="ECO:0000256" key="4">
    <source>
        <dbReference type="ARBA" id="ARBA00022840"/>
    </source>
</evidence>
<dbReference type="Proteomes" id="UP000238655">
    <property type="component" value="Chromosome 1"/>
</dbReference>
<dbReference type="Pfam" id="PF13361">
    <property type="entry name" value="UvrD_C"/>
    <property type="match status" value="1"/>
</dbReference>
<dbReference type="InterPro" id="IPR027417">
    <property type="entry name" value="P-loop_NTPase"/>
</dbReference>
<gene>
    <name evidence="12" type="ORF">C3743_31760</name>
</gene>
<dbReference type="GO" id="GO:0005524">
    <property type="term" value="F:ATP binding"/>
    <property type="evidence" value="ECO:0007669"/>
    <property type="project" value="UniProtKB-UniRule"/>
</dbReference>
<feature type="region of interest" description="Disordered" evidence="10">
    <location>
        <begin position="235"/>
        <end position="258"/>
    </location>
</feature>
<evidence type="ECO:0000313" key="12">
    <source>
        <dbReference type="EMBL" id="POZ84532.1"/>
    </source>
</evidence>
<evidence type="ECO:0000313" key="13">
    <source>
        <dbReference type="Proteomes" id="UP000238655"/>
    </source>
</evidence>
<comment type="catalytic activity">
    <reaction evidence="8">
        <text>ATP + H2O = ADP + phosphate + H(+)</text>
        <dbReference type="Rhea" id="RHEA:13065"/>
        <dbReference type="ChEBI" id="CHEBI:15377"/>
        <dbReference type="ChEBI" id="CHEBI:15378"/>
        <dbReference type="ChEBI" id="CHEBI:30616"/>
        <dbReference type="ChEBI" id="CHEBI:43474"/>
        <dbReference type="ChEBI" id="CHEBI:456216"/>
        <dbReference type="EC" id="5.6.2.4"/>
    </reaction>
</comment>
<dbReference type="InterPro" id="IPR000212">
    <property type="entry name" value="DNA_helicase_UvrD/REP"/>
</dbReference>
<evidence type="ECO:0000256" key="2">
    <source>
        <dbReference type="ARBA" id="ARBA00022801"/>
    </source>
</evidence>
<evidence type="ECO:0000256" key="7">
    <source>
        <dbReference type="ARBA" id="ARBA00034808"/>
    </source>
</evidence>
<keyword evidence="5" id="KW-0413">Isomerase</keyword>
<feature type="region of interest" description="Disordered" evidence="10">
    <location>
        <begin position="41"/>
        <end position="63"/>
    </location>
</feature>
<evidence type="ECO:0000256" key="1">
    <source>
        <dbReference type="ARBA" id="ARBA00022741"/>
    </source>
</evidence>
<comment type="caution">
    <text evidence="12">The sequence shown here is derived from an EMBL/GenBank/DDBJ whole genome shotgun (WGS) entry which is preliminary data.</text>
</comment>
<dbReference type="EMBL" id="PQVP01000002">
    <property type="protein sequence ID" value="POZ84532.1"/>
    <property type="molecule type" value="Genomic_DNA"/>
</dbReference>
<dbReference type="InterPro" id="IPR014017">
    <property type="entry name" value="DNA_helicase_UvrD-like_C"/>
</dbReference>
<dbReference type="PANTHER" id="PTHR11070">
    <property type="entry name" value="UVRD / RECB / PCRA DNA HELICASE FAMILY MEMBER"/>
    <property type="match status" value="1"/>
</dbReference>
<dbReference type="GO" id="GO:0016887">
    <property type="term" value="F:ATP hydrolysis activity"/>
    <property type="evidence" value="ECO:0007669"/>
    <property type="project" value="RHEA"/>
</dbReference>
<feature type="compositionally biased region" description="Basic and acidic residues" evidence="10">
    <location>
        <begin position="88"/>
        <end position="101"/>
    </location>
</feature>
<feature type="binding site" evidence="9">
    <location>
        <begin position="126"/>
        <end position="133"/>
    </location>
    <ligand>
        <name>ATP</name>
        <dbReference type="ChEBI" id="CHEBI:30616"/>
    </ligand>
</feature>
<dbReference type="PANTHER" id="PTHR11070:SF63">
    <property type="entry name" value="DNA HELICASE IV"/>
    <property type="match status" value="1"/>
</dbReference>
<dbReference type="Gene3D" id="3.40.50.300">
    <property type="entry name" value="P-loop containing nucleotide triphosphate hydrolases"/>
    <property type="match status" value="3"/>
</dbReference>
<evidence type="ECO:0000256" key="10">
    <source>
        <dbReference type="SAM" id="MobiDB-lite"/>
    </source>
</evidence>
<dbReference type="Pfam" id="PF00580">
    <property type="entry name" value="UvrD-helicase"/>
    <property type="match status" value="2"/>
</dbReference>
<evidence type="ECO:0000256" key="3">
    <source>
        <dbReference type="ARBA" id="ARBA00022806"/>
    </source>
</evidence>
<organism evidence="12 13">
    <name type="scientific">Burkholderia contaminans</name>
    <dbReference type="NCBI Taxonomy" id="488447"/>
    <lineage>
        <taxon>Bacteria</taxon>
        <taxon>Pseudomonadati</taxon>
        <taxon>Pseudomonadota</taxon>
        <taxon>Betaproteobacteria</taxon>
        <taxon>Burkholderiales</taxon>
        <taxon>Burkholderiaceae</taxon>
        <taxon>Burkholderia</taxon>
        <taxon>Burkholderia cepacia complex</taxon>
    </lineage>
</organism>
<dbReference type="GO" id="GO:0000725">
    <property type="term" value="P:recombinational repair"/>
    <property type="evidence" value="ECO:0007669"/>
    <property type="project" value="TreeGrafter"/>
</dbReference>
<feature type="region of interest" description="Disordered" evidence="10">
    <location>
        <begin position="85"/>
        <end position="105"/>
    </location>
</feature>
<evidence type="ECO:0000256" key="5">
    <source>
        <dbReference type="ARBA" id="ARBA00023235"/>
    </source>
</evidence>
<evidence type="ECO:0000256" key="8">
    <source>
        <dbReference type="ARBA" id="ARBA00048988"/>
    </source>
</evidence>
<dbReference type="PROSITE" id="PS51198">
    <property type="entry name" value="UVRD_HELICASE_ATP_BIND"/>
    <property type="match status" value="1"/>
</dbReference>
<dbReference type="EC" id="5.6.2.4" evidence="7"/>
<accession>A0A2S5DZR4</accession>
<protein>
    <recommendedName>
        <fullName evidence="7">DNA 3'-5' helicase</fullName>
        <ecNumber evidence="7">5.6.2.4</ecNumber>
    </recommendedName>
</protein>
<dbReference type="GO" id="GO:0043138">
    <property type="term" value="F:3'-5' DNA helicase activity"/>
    <property type="evidence" value="ECO:0007669"/>
    <property type="project" value="UniProtKB-EC"/>
</dbReference>
<dbReference type="InterPro" id="IPR014016">
    <property type="entry name" value="UvrD-like_ATP-bd"/>
</dbReference>
<reference evidence="12 13" key="1">
    <citation type="submission" date="2018-01" db="EMBL/GenBank/DDBJ databases">
        <title>Successful Treatment of Persistent Burkholderia cepacia Bacteremia with Ceftazidime-Avibactam.</title>
        <authorList>
            <person name="Tamma P."/>
            <person name="Fan Y."/>
            <person name="Bergman Y."/>
            <person name="Sick-Samuels A."/>
            <person name="Hsu A."/>
            <person name="Timp W."/>
            <person name="Simner P."/>
        </authorList>
    </citation>
    <scope>NUCLEOTIDE SEQUENCE [LARGE SCALE GENOMIC DNA]</scope>
    <source>
        <strain evidence="12 13">170816</strain>
    </source>
</reference>
<evidence type="ECO:0000259" key="11">
    <source>
        <dbReference type="PROSITE" id="PS51198"/>
    </source>
</evidence>
<dbReference type="AlphaFoldDB" id="A0A2S5DZR4"/>
<keyword evidence="4 9" id="KW-0067">ATP-binding</keyword>
<evidence type="ECO:0000256" key="9">
    <source>
        <dbReference type="PROSITE-ProRule" id="PRU00560"/>
    </source>
</evidence>
<keyword evidence="2 9" id="KW-0378">Hydrolase</keyword>
<proteinExistence type="predicted"/>
<keyword evidence="1 9" id="KW-0547">Nucleotide-binding</keyword>
<evidence type="ECO:0000256" key="6">
    <source>
        <dbReference type="ARBA" id="ARBA00034617"/>
    </source>
</evidence>
<name>A0A2S5DZR4_9BURK</name>
<comment type="catalytic activity">
    <reaction evidence="6">
        <text>Couples ATP hydrolysis with the unwinding of duplex DNA by translocating in the 3'-5' direction.</text>
        <dbReference type="EC" id="5.6.2.4"/>
    </reaction>
</comment>
<dbReference type="GO" id="GO:0003677">
    <property type="term" value="F:DNA binding"/>
    <property type="evidence" value="ECO:0007669"/>
    <property type="project" value="InterPro"/>
</dbReference>
<feature type="domain" description="UvrD-like helicase ATP-binding" evidence="11">
    <location>
        <begin position="105"/>
        <end position="628"/>
    </location>
</feature>